<organism evidence="1 3">
    <name type="scientific">Armillaria tabescens</name>
    <name type="common">Ringless honey mushroom</name>
    <name type="synonym">Agaricus tabescens</name>
    <dbReference type="NCBI Taxonomy" id="1929756"/>
    <lineage>
        <taxon>Eukaryota</taxon>
        <taxon>Fungi</taxon>
        <taxon>Dikarya</taxon>
        <taxon>Basidiomycota</taxon>
        <taxon>Agaricomycotina</taxon>
        <taxon>Agaricomycetes</taxon>
        <taxon>Agaricomycetidae</taxon>
        <taxon>Agaricales</taxon>
        <taxon>Marasmiineae</taxon>
        <taxon>Physalacriaceae</taxon>
        <taxon>Desarmillaria</taxon>
    </lineage>
</organism>
<protein>
    <submittedName>
        <fullName evidence="1">Uncharacterized protein</fullName>
    </submittedName>
</protein>
<feature type="non-terminal residue" evidence="1">
    <location>
        <position position="1"/>
    </location>
</feature>
<comment type="caution">
    <text evidence="1">The sequence shown here is derived from an EMBL/GenBank/DDBJ whole genome shotgun (WGS) entry which is preliminary data.</text>
</comment>
<proteinExistence type="predicted"/>
<dbReference type="Proteomes" id="UP001175211">
    <property type="component" value="Unassembled WGS sequence"/>
</dbReference>
<sequence>KRNPIYYFYEEVSLNAEGKPGNKGDKHFKCYHGSRKVLTITKAMKGSLNGLVGHLKTCSAPMYRMFLALRARLEKTPNAAILKDEIEIANGSKKLDAQAAEIYLKQMESESENIIHAFKKQSMDAKGDWDQDKFERLLAEWLVACDQPFEEVDRPEFRNLL</sequence>
<evidence type="ECO:0000313" key="2">
    <source>
        <dbReference type="EMBL" id="KAK0442786.1"/>
    </source>
</evidence>
<evidence type="ECO:0000313" key="3">
    <source>
        <dbReference type="Proteomes" id="UP001175211"/>
    </source>
</evidence>
<dbReference type="RefSeq" id="XP_060324097.1">
    <property type="nucleotide sequence ID" value="XM_060466403.1"/>
</dbReference>
<dbReference type="EMBL" id="JAUEPS010000062">
    <property type="protein sequence ID" value="KAK0442786.1"/>
    <property type="molecule type" value="Genomic_DNA"/>
</dbReference>
<evidence type="ECO:0000313" key="1">
    <source>
        <dbReference type="EMBL" id="KAK0441758.1"/>
    </source>
</evidence>
<dbReference type="GeneID" id="85349951"/>
<keyword evidence="3" id="KW-1185">Reference proteome</keyword>
<reference evidence="1" key="1">
    <citation type="submission" date="2023-06" db="EMBL/GenBank/DDBJ databases">
        <authorList>
            <consortium name="Lawrence Berkeley National Laboratory"/>
            <person name="Ahrendt S."/>
            <person name="Sahu N."/>
            <person name="Indic B."/>
            <person name="Wong-Bajracharya J."/>
            <person name="Merenyi Z."/>
            <person name="Ke H.-M."/>
            <person name="Monk M."/>
            <person name="Kocsube S."/>
            <person name="Drula E."/>
            <person name="Lipzen A."/>
            <person name="Balint B."/>
            <person name="Henrissat B."/>
            <person name="Andreopoulos B."/>
            <person name="Martin F.M."/>
            <person name="Harder C.B."/>
            <person name="Rigling D."/>
            <person name="Ford K.L."/>
            <person name="Foster G.D."/>
            <person name="Pangilinan J."/>
            <person name="Papanicolaou A."/>
            <person name="Barry K."/>
            <person name="LaButti K."/>
            <person name="Viragh M."/>
            <person name="Koriabine M."/>
            <person name="Yan M."/>
            <person name="Riley R."/>
            <person name="Champramary S."/>
            <person name="Plett K.L."/>
            <person name="Tsai I.J."/>
            <person name="Slot J."/>
            <person name="Sipos G."/>
            <person name="Plett J."/>
            <person name="Nagy L.G."/>
            <person name="Grigoriev I.V."/>
        </authorList>
    </citation>
    <scope>NUCLEOTIDE SEQUENCE</scope>
    <source>
        <strain evidence="1">CCBAS 213</strain>
    </source>
</reference>
<dbReference type="EMBL" id="JAUEPS010000067">
    <property type="protein sequence ID" value="KAK0441758.1"/>
    <property type="molecule type" value="Genomic_DNA"/>
</dbReference>
<accession>A0AA39JFN6</accession>
<dbReference type="AlphaFoldDB" id="A0AA39JFN6"/>
<gene>
    <name evidence="1" type="ORF">EV420DRAFT_1215681</name>
    <name evidence="2" type="ORF">EV420DRAFT_1243236</name>
</gene>
<name>A0AA39JFN6_ARMTA</name>
<feature type="non-terminal residue" evidence="1">
    <location>
        <position position="161"/>
    </location>
</feature>